<dbReference type="PANTHER" id="PTHR11351:SF31">
    <property type="entry name" value="DESATURASE 1, ISOFORM A-RELATED"/>
    <property type="match status" value="1"/>
</dbReference>
<dbReference type="InterPro" id="IPR015876">
    <property type="entry name" value="Acyl-CoA_DS"/>
</dbReference>
<comment type="subcellular location">
    <subcellularLocation>
        <location evidence="1">Membrane</location>
        <topology evidence="1">Multi-pass membrane protein</topology>
    </subcellularLocation>
</comment>
<dbReference type="GO" id="GO:0042761">
    <property type="term" value="P:very long-chain fatty acid biosynthetic process"/>
    <property type="evidence" value="ECO:0007669"/>
    <property type="project" value="TreeGrafter"/>
</dbReference>
<dbReference type="EnsemblPlants" id="Kaladp0010s0099.1.v1.1">
    <property type="protein sequence ID" value="Kaladp0010s0099.1.v1.1"/>
    <property type="gene ID" value="Kaladp0010s0099.v1.1"/>
</dbReference>
<evidence type="ECO:0000256" key="7">
    <source>
        <dbReference type="ARBA" id="ARBA00022989"/>
    </source>
</evidence>
<evidence type="ECO:0008006" key="16">
    <source>
        <dbReference type="Google" id="ProtNLM"/>
    </source>
</evidence>
<keyword evidence="11 12" id="KW-0275">Fatty acid biosynthesis</keyword>
<evidence type="ECO:0000313" key="15">
    <source>
        <dbReference type="Proteomes" id="UP000594263"/>
    </source>
</evidence>
<keyword evidence="7 13" id="KW-1133">Transmembrane helix</keyword>
<comment type="cofactor">
    <cofactor evidence="12">
        <name>Fe(2+)</name>
        <dbReference type="ChEBI" id="CHEBI:29033"/>
    </cofactor>
</comment>
<protein>
    <recommendedName>
        <fullName evidence="16">Fatty acid desaturase domain-containing protein</fullName>
    </recommendedName>
</protein>
<evidence type="ECO:0000256" key="3">
    <source>
        <dbReference type="ARBA" id="ARBA00009295"/>
    </source>
</evidence>
<evidence type="ECO:0000256" key="4">
    <source>
        <dbReference type="ARBA" id="ARBA00022516"/>
    </source>
</evidence>
<evidence type="ECO:0000256" key="2">
    <source>
        <dbReference type="ARBA" id="ARBA00005189"/>
    </source>
</evidence>
<keyword evidence="6" id="KW-0276">Fatty acid metabolism</keyword>
<evidence type="ECO:0000256" key="9">
    <source>
        <dbReference type="ARBA" id="ARBA00023098"/>
    </source>
</evidence>
<dbReference type="Proteomes" id="UP000594263">
    <property type="component" value="Unplaced"/>
</dbReference>
<evidence type="ECO:0000256" key="8">
    <source>
        <dbReference type="ARBA" id="ARBA00023002"/>
    </source>
</evidence>
<dbReference type="PANTHER" id="PTHR11351">
    <property type="entry name" value="ACYL-COA DESATURASE"/>
    <property type="match status" value="1"/>
</dbReference>
<evidence type="ECO:0000256" key="10">
    <source>
        <dbReference type="ARBA" id="ARBA00023136"/>
    </source>
</evidence>
<dbReference type="GO" id="GO:0005789">
    <property type="term" value="C:endoplasmic reticulum membrane"/>
    <property type="evidence" value="ECO:0007669"/>
    <property type="project" value="TreeGrafter"/>
</dbReference>
<keyword evidence="10 13" id="KW-0472">Membrane</keyword>
<dbReference type="AlphaFoldDB" id="A0A7N0RF80"/>
<evidence type="ECO:0000256" key="13">
    <source>
        <dbReference type="SAM" id="Phobius"/>
    </source>
</evidence>
<accession>A0A7N0RF80</accession>
<sequence>MFTFVKVNLVTGFISSSDWYTMSMGRPRGRFGRVNGSVEGFWFSHVRWVFDRHHLTEKCGEANNVSDLRKQIFYRFVEKTYYFHALAQAPVLYLAGGFPFVVWGGAVRIVAYLHVTFLVNSVCYLWGGRAWDTGDLSTNNWWMAVVNFGEGWHNNHHAFEWSARHGLEWWQVDATWGVIRLLEAVGLAKDIKLPSEAHKKKMAL</sequence>
<feature type="transmembrane region" description="Helical" evidence="13">
    <location>
        <begin position="81"/>
        <end position="103"/>
    </location>
</feature>
<proteinExistence type="inferred from homology"/>
<keyword evidence="8 12" id="KW-0560">Oxidoreductase</keyword>
<organism evidence="14 15">
    <name type="scientific">Kalanchoe fedtschenkoi</name>
    <name type="common">Lavender scallops</name>
    <name type="synonym">South American air plant</name>
    <dbReference type="NCBI Taxonomy" id="63787"/>
    <lineage>
        <taxon>Eukaryota</taxon>
        <taxon>Viridiplantae</taxon>
        <taxon>Streptophyta</taxon>
        <taxon>Embryophyta</taxon>
        <taxon>Tracheophyta</taxon>
        <taxon>Spermatophyta</taxon>
        <taxon>Magnoliopsida</taxon>
        <taxon>eudicotyledons</taxon>
        <taxon>Gunneridae</taxon>
        <taxon>Pentapetalae</taxon>
        <taxon>Saxifragales</taxon>
        <taxon>Crassulaceae</taxon>
        <taxon>Kalanchoe</taxon>
    </lineage>
</organism>
<dbReference type="Gramene" id="Kaladp0010s0099.1.v1.1">
    <property type="protein sequence ID" value="Kaladp0010s0099.1.v1.1"/>
    <property type="gene ID" value="Kaladp0010s0099.v1.1"/>
</dbReference>
<comment type="domain">
    <text evidence="12">The histidine box domains are involved in binding the catalytic metal ions.</text>
</comment>
<evidence type="ECO:0000313" key="14">
    <source>
        <dbReference type="EnsemblPlants" id="Kaladp0010s0099.1.v1.1"/>
    </source>
</evidence>
<reference evidence="14" key="1">
    <citation type="submission" date="2021-01" db="UniProtKB">
        <authorList>
            <consortium name="EnsemblPlants"/>
        </authorList>
    </citation>
    <scope>IDENTIFICATION</scope>
</reference>
<comment type="similarity">
    <text evidence="3 12">Belongs to the fatty acid desaturase type 1 family.</text>
</comment>
<dbReference type="PRINTS" id="PR00075">
    <property type="entry name" value="FACDDSATRASE"/>
</dbReference>
<keyword evidence="15" id="KW-1185">Reference proteome</keyword>
<name>A0A7N0RF80_KALFE</name>
<comment type="pathway">
    <text evidence="2">Lipid metabolism.</text>
</comment>
<evidence type="ECO:0000256" key="5">
    <source>
        <dbReference type="ARBA" id="ARBA00022692"/>
    </source>
</evidence>
<evidence type="ECO:0000256" key="12">
    <source>
        <dbReference type="RuleBase" id="RU000581"/>
    </source>
</evidence>
<evidence type="ECO:0000256" key="11">
    <source>
        <dbReference type="ARBA" id="ARBA00023160"/>
    </source>
</evidence>
<keyword evidence="9" id="KW-0443">Lipid metabolism</keyword>
<dbReference type="CDD" id="cd03505">
    <property type="entry name" value="Delta9-FADS-like"/>
    <property type="match status" value="1"/>
</dbReference>
<evidence type="ECO:0000256" key="6">
    <source>
        <dbReference type="ARBA" id="ARBA00022832"/>
    </source>
</evidence>
<dbReference type="GO" id="GO:0016717">
    <property type="term" value="F:oxidoreductase activity, acting on paired donors, with oxidation of a pair of donors resulting in the reduction of molecular oxygen to two molecules of water"/>
    <property type="evidence" value="ECO:0007669"/>
    <property type="project" value="InterPro"/>
</dbReference>
<keyword evidence="4 12" id="KW-0444">Lipid biosynthesis</keyword>
<feature type="transmembrane region" description="Helical" evidence="13">
    <location>
        <begin position="109"/>
        <end position="127"/>
    </location>
</feature>
<keyword evidence="5 12" id="KW-0812">Transmembrane</keyword>
<evidence type="ECO:0000256" key="1">
    <source>
        <dbReference type="ARBA" id="ARBA00004141"/>
    </source>
</evidence>